<gene>
    <name evidence="6" type="ORF">EBBID32_14280</name>
</gene>
<evidence type="ECO:0000256" key="4">
    <source>
        <dbReference type="SAM" id="Phobius"/>
    </source>
</evidence>
<evidence type="ECO:0000313" key="7">
    <source>
        <dbReference type="Proteomes" id="UP000013201"/>
    </source>
</evidence>
<organism evidence="6 7">
    <name type="scientific">Sphingobium indicum BiD32</name>
    <dbReference type="NCBI Taxonomy" id="1301087"/>
    <lineage>
        <taxon>Bacteria</taxon>
        <taxon>Pseudomonadati</taxon>
        <taxon>Pseudomonadota</taxon>
        <taxon>Alphaproteobacteria</taxon>
        <taxon>Sphingomonadales</taxon>
        <taxon>Sphingomonadaceae</taxon>
        <taxon>Sphingobium</taxon>
    </lineage>
</organism>
<dbReference type="RefSeq" id="WP_006953078.1">
    <property type="nucleotide sequence ID" value="NZ_CAVK010000063.1"/>
</dbReference>
<reference evidence="7" key="2">
    <citation type="submission" date="2013-04" db="EMBL/GenBank/DDBJ databases">
        <title>Bisphenol A degrading Sphingobium sp. strain BiD32.</title>
        <authorList>
            <person name="Nielsen J.L."/>
            <person name="Zhou N.A."/>
            <person name="Kjeldal H."/>
        </authorList>
    </citation>
    <scope>NUCLEOTIDE SEQUENCE [LARGE SCALE GENOMIC DNA]</scope>
    <source>
        <strain evidence="7">BiD32</strain>
    </source>
</reference>
<keyword evidence="7" id="KW-1185">Reference proteome</keyword>
<dbReference type="SUPFAM" id="SSF103473">
    <property type="entry name" value="MFS general substrate transporter"/>
    <property type="match status" value="1"/>
</dbReference>
<keyword evidence="3 4" id="KW-0472">Membrane</keyword>
<dbReference type="EMBL" id="CAVK010000063">
    <property type="protein sequence ID" value="CCW17089.1"/>
    <property type="molecule type" value="Genomic_DNA"/>
</dbReference>
<reference evidence="6 7" key="1">
    <citation type="submission" date="2013-03" db="EMBL/GenBank/DDBJ databases">
        <authorList>
            <person name="Le V."/>
        </authorList>
    </citation>
    <scope>NUCLEOTIDE SEQUENCE [LARGE SCALE GENOMIC DNA]</scope>
    <source>
        <strain evidence="6 7">BiD32</strain>
    </source>
</reference>
<keyword evidence="1 4" id="KW-0812">Transmembrane</keyword>
<evidence type="ECO:0000256" key="2">
    <source>
        <dbReference type="ARBA" id="ARBA00022989"/>
    </source>
</evidence>
<evidence type="ECO:0000256" key="3">
    <source>
        <dbReference type="ARBA" id="ARBA00023136"/>
    </source>
</evidence>
<dbReference type="InterPro" id="IPR036259">
    <property type="entry name" value="MFS_trans_sf"/>
</dbReference>
<sequence length="111" mass="11237">MNVQQALSRPRHAGGRVTFVGVAIVSGSAGLFILSDTILLYGLGTDIYPTSVRGTGVGWATAVGRLGAIGGPLFADGLFQLGLVAGTLLPALAPFAVLGGIAAVYLARKDR</sequence>
<dbReference type="GO" id="GO:0022857">
    <property type="term" value="F:transmembrane transporter activity"/>
    <property type="evidence" value="ECO:0007669"/>
    <property type="project" value="InterPro"/>
</dbReference>
<keyword evidence="2 4" id="KW-1133">Transmembrane helix</keyword>
<feature type="transmembrane region" description="Helical" evidence="4">
    <location>
        <begin position="20"/>
        <end position="44"/>
    </location>
</feature>
<dbReference type="AlphaFoldDB" id="N1MK22"/>
<evidence type="ECO:0000259" key="5">
    <source>
        <dbReference type="PROSITE" id="PS50850"/>
    </source>
</evidence>
<feature type="domain" description="Major facilitator superfamily (MFS) profile" evidence="5">
    <location>
        <begin position="1"/>
        <end position="111"/>
    </location>
</feature>
<accession>N1MK22</accession>
<dbReference type="OrthoDB" id="9800416at2"/>
<evidence type="ECO:0000313" key="6">
    <source>
        <dbReference type="EMBL" id="CCW17089.1"/>
    </source>
</evidence>
<protein>
    <submittedName>
        <fullName evidence="6">General substrate transporter:Major facilitator superfamily MFS_1</fullName>
    </submittedName>
</protein>
<comment type="caution">
    <text evidence="6">The sequence shown here is derived from an EMBL/GenBank/DDBJ whole genome shotgun (WGS) entry which is preliminary data.</text>
</comment>
<proteinExistence type="predicted"/>
<dbReference type="Gene3D" id="1.20.1250.20">
    <property type="entry name" value="MFS general substrate transporter like domains"/>
    <property type="match status" value="1"/>
</dbReference>
<feature type="transmembrane region" description="Helical" evidence="4">
    <location>
        <begin position="81"/>
        <end position="107"/>
    </location>
</feature>
<dbReference type="InterPro" id="IPR020846">
    <property type="entry name" value="MFS_dom"/>
</dbReference>
<name>N1MK22_9SPHN</name>
<dbReference type="PROSITE" id="PS50850">
    <property type="entry name" value="MFS"/>
    <property type="match status" value="1"/>
</dbReference>
<dbReference type="Proteomes" id="UP000013201">
    <property type="component" value="Unassembled WGS sequence"/>
</dbReference>
<evidence type="ECO:0000256" key="1">
    <source>
        <dbReference type="ARBA" id="ARBA00022692"/>
    </source>
</evidence>